<reference evidence="3 4" key="1">
    <citation type="submission" date="2016-01" db="EMBL/GenBank/DDBJ databases">
        <title>Complete genome and mega plasmid sequence of Sphingomonas panacis DCY99 elicits systemic resistance in rice to Xanthomonas oryzae.</title>
        <authorList>
            <person name="Kim Y.J."/>
            <person name="Yang D.C."/>
            <person name="Sing P."/>
        </authorList>
    </citation>
    <scope>NUCLEOTIDE SEQUENCE [LARGE SCALE GENOMIC DNA]</scope>
    <source>
        <strain evidence="3 4">DCY99</strain>
    </source>
</reference>
<dbReference type="STRING" id="1560345.AWL63_10095"/>
<dbReference type="Pfam" id="PF13551">
    <property type="entry name" value="HTH_29"/>
    <property type="match status" value="1"/>
</dbReference>
<dbReference type="RefSeq" id="WP_069207207.1">
    <property type="nucleotide sequence ID" value="NZ_CP014168.1"/>
</dbReference>
<organism evidence="3 4">
    <name type="scientific">Sphingomonas panacis</name>
    <dbReference type="NCBI Taxonomy" id="1560345"/>
    <lineage>
        <taxon>Bacteria</taxon>
        <taxon>Pseudomonadati</taxon>
        <taxon>Pseudomonadota</taxon>
        <taxon>Alphaproteobacteria</taxon>
        <taxon>Sphingomonadales</taxon>
        <taxon>Sphingomonadaceae</taxon>
        <taxon>Sphingomonas</taxon>
    </lineage>
</organism>
<dbReference type="Proteomes" id="UP000094256">
    <property type="component" value="Chromosome"/>
</dbReference>
<dbReference type="Pfam" id="PF13592">
    <property type="entry name" value="HTH_33"/>
    <property type="match status" value="1"/>
</dbReference>
<evidence type="ECO:0000256" key="1">
    <source>
        <dbReference type="SAM" id="MobiDB-lite"/>
    </source>
</evidence>
<evidence type="ECO:0000313" key="3">
    <source>
        <dbReference type="EMBL" id="AOH86674.1"/>
    </source>
</evidence>
<dbReference type="AlphaFoldDB" id="A0A1B3ZGW2"/>
<dbReference type="SUPFAM" id="SSF46689">
    <property type="entry name" value="Homeodomain-like"/>
    <property type="match status" value="1"/>
</dbReference>
<evidence type="ECO:0000259" key="2">
    <source>
        <dbReference type="Pfam" id="PF13592"/>
    </source>
</evidence>
<proteinExistence type="predicted"/>
<dbReference type="InterPro" id="IPR025959">
    <property type="entry name" value="Winged_HTH_dom"/>
</dbReference>
<keyword evidence="4" id="KW-1185">Reference proteome</keyword>
<feature type="compositionally biased region" description="Basic residues" evidence="1">
    <location>
        <begin position="159"/>
        <end position="168"/>
    </location>
</feature>
<protein>
    <recommendedName>
        <fullName evidence="2">Winged helix-turn helix domain-containing protein</fullName>
    </recommendedName>
</protein>
<feature type="domain" description="Winged helix-turn helix" evidence="2">
    <location>
        <begin position="111"/>
        <end position="163"/>
    </location>
</feature>
<evidence type="ECO:0000313" key="4">
    <source>
        <dbReference type="Proteomes" id="UP000094256"/>
    </source>
</evidence>
<feature type="region of interest" description="Disordered" evidence="1">
    <location>
        <begin position="144"/>
        <end position="168"/>
    </location>
</feature>
<dbReference type="EMBL" id="CP014168">
    <property type="protein sequence ID" value="AOH86674.1"/>
    <property type="molecule type" value="Genomic_DNA"/>
</dbReference>
<accession>A0A1B3ZGW2</accession>
<name>A0A1B3ZGW2_9SPHN</name>
<gene>
    <name evidence="3" type="ORF">AWL63_10095</name>
</gene>
<dbReference type="KEGG" id="span:AWL63_10095"/>
<sequence>MPMLTIRNDLTAEELRRLARRERDARVGRRMLAIANALDGMSRAMAAKLAGMDRQTLRDWVIRYNERGVPGLCDRWGPGRPTAVDDGQLAVVKATILQAASRAGDAKPPLRIVDVAALIEERTGVNYSISGAHRLMQTMGLSYQKTRPSHPKADPKARERFKKVSRPS</sequence>
<dbReference type="InterPro" id="IPR009057">
    <property type="entry name" value="Homeodomain-like_sf"/>
</dbReference>